<dbReference type="PANTHER" id="PTHR33608:SF6">
    <property type="entry name" value="BLL2464 PROTEIN"/>
    <property type="match status" value="1"/>
</dbReference>
<dbReference type="eggNOG" id="arCOG02747">
    <property type="taxonomic scope" value="Archaea"/>
</dbReference>
<organism evidence="2 3">
    <name type="scientific">Natronorubrum bangense JCM 10635</name>
    <dbReference type="NCBI Taxonomy" id="1227500"/>
    <lineage>
        <taxon>Archaea</taxon>
        <taxon>Methanobacteriati</taxon>
        <taxon>Methanobacteriota</taxon>
        <taxon>Stenosarchaea group</taxon>
        <taxon>Halobacteria</taxon>
        <taxon>Halobacteriales</taxon>
        <taxon>Natrialbaceae</taxon>
        <taxon>Natronorubrum</taxon>
    </lineage>
</organism>
<evidence type="ECO:0000259" key="1">
    <source>
        <dbReference type="Pfam" id="PF01882"/>
    </source>
</evidence>
<dbReference type="Pfam" id="PF01882">
    <property type="entry name" value="DUF58"/>
    <property type="match status" value="1"/>
</dbReference>
<dbReference type="OrthoDB" id="3263at2157"/>
<dbReference type="Proteomes" id="UP000011690">
    <property type="component" value="Unassembled WGS sequence"/>
</dbReference>
<dbReference type="AlphaFoldDB" id="L9VZM1"/>
<evidence type="ECO:0000313" key="2">
    <source>
        <dbReference type="EMBL" id="ELY42704.1"/>
    </source>
</evidence>
<dbReference type="STRING" id="1227500.C494_20418"/>
<feature type="domain" description="DUF58" evidence="1">
    <location>
        <begin position="197"/>
        <end position="320"/>
    </location>
</feature>
<proteinExistence type="predicted"/>
<name>L9VZM1_9EURY</name>
<protein>
    <recommendedName>
        <fullName evidence="1">DUF58 domain-containing protein</fullName>
    </recommendedName>
</protein>
<evidence type="ECO:0000313" key="3">
    <source>
        <dbReference type="Proteomes" id="UP000011690"/>
    </source>
</evidence>
<reference evidence="2 3" key="1">
    <citation type="journal article" date="2014" name="PLoS Genet.">
        <title>Phylogenetically driven sequencing of extremely halophilic archaea reveals strategies for static and dynamic osmo-response.</title>
        <authorList>
            <person name="Becker E.A."/>
            <person name="Seitzer P.M."/>
            <person name="Tritt A."/>
            <person name="Larsen D."/>
            <person name="Krusor M."/>
            <person name="Yao A.I."/>
            <person name="Wu D."/>
            <person name="Madern D."/>
            <person name="Eisen J.A."/>
            <person name="Darling A.E."/>
            <person name="Facciotti M.T."/>
        </authorList>
    </citation>
    <scope>NUCLEOTIDE SEQUENCE [LARGE SCALE GENOMIC DNA]</scope>
    <source>
        <strain evidence="2 3">JCM 10635</strain>
    </source>
</reference>
<accession>L9VZM1</accession>
<dbReference type="EMBL" id="AOHY01000059">
    <property type="protein sequence ID" value="ELY42704.1"/>
    <property type="molecule type" value="Genomic_DNA"/>
</dbReference>
<sequence length="485" mass="52587">MYPTRQLWAALLLTGFLAVLAVVTANLLLLGGAGLVGAWVLVHQYQFTQTLETTVDSLEIRQSVARSGIRTNDTVPVTLTATLETDSPFTVEIEAGLPTAAASDDQLSLTLEPGDSSAARTVDVSWPIAGRHQFDEPTVTVSNELVSETLSLGEASTVTVEPRGPRTIHVGEGGDRIATAYGEHEANRTGSGLDPAEIREYVTGDTADRIDWKSTARLGTPHVREFEAETDRKTLFIVDHRAELTTGPAGETKLEYLREVALAMVASARRLGDPIGLLTVGDDGVTSRLEPATTPATYTRVRQGLLGLEPTAEVESTTTATNRHPLQMNGRLTAADARASMAALSGETDTFAATLRPFYATRQGYRDRIESEPLYGAVKTARSRRTDTLWTVIFTDDSRPAELRETVKLARSDGNTVLVLLAPTVLYEPGGLADLESAYDRYLEFEELRRDLSRMSRVTALEVGPTDRLSTVLSTNRTKTRGGRA</sequence>
<gene>
    <name evidence="2" type="ORF">C494_20418</name>
</gene>
<keyword evidence="3" id="KW-1185">Reference proteome</keyword>
<dbReference type="RefSeq" id="WP_006068186.1">
    <property type="nucleotide sequence ID" value="NZ_AOHY01000059.1"/>
</dbReference>
<comment type="caution">
    <text evidence="2">The sequence shown here is derived from an EMBL/GenBank/DDBJ whole genome shotgun (WGS) entry which is preliminary data.</text>
</comment>
<dbReference type="InterPro" id="IPR002881">
    <property type="entry name" value="DUF58"/>
</dbReference>
<dbReference type="PANTHER" id="PTHR33608">
    <property type="entry name" value="BLL2464 PROTEIN"/>
    <property type="match status" value="1"/>
</dbReference>
<dbReference type="PATRIC" id="fig|1227500.6.peg.4125"/>